<dbReference type="Proteomes" id="UP000198891">
    <property type="component" value="Unassembled WGS sequence"/>
</dbReference>
<dbReference type="AlphaFoldDB" id="A0A1H3U5A4"/>
<evidence type="ECO:0000259" key="4">
    <source>
        <dbReference type="SMART" id="SM00387"/>
    </source>
</evidence>
<dbReference type="Pfam" id="PF02518">
    <property type="entry name" value="HATPase_c"/>
    <property type="match status" value="1"/>
</dbReference>
<dbReference type="SUPFAM" id="SSF55874">
    <property type="entry name" value="ATPase domain of HSP90 chaperone/DNA topoisomerase II/histidine kinase"/>
    <property type="match status" value="1"/>
</dbReference>
<evidence type="ECO:0000256" key="3">
    <source>
        <dbReference type="ARBA" id="ARBA00023012"/>
    </source>
</evidence>
<protein>
    <submittedName>
        <fullName evidence="5">Histidine kinase-, DNA gyrase B-, and HSP90-like ATPase</fullName>
    </submittedName>
</protein>
<dbReference type="EMBL" id="FNPZ01000011">
    <property type="protein sequence ID" value="SDZ57035.1"/>
    <property type="molecule type" value="Genomic_DNA"/>
</dbReference>
<sequence>MGVRVPGRISVAPQTDREFTETERTTLDVGVQRRARLRVAEDTRLLHDTAINTLLAIANGVAGTISTDEIRQQCARDVALLRALTERSADGLDARASLHEVFGFLSLPIRRTGLDDEHLDRVTGQLSPATVRALVACAREAITNAAKHSGSNDVEVGYHHEGGQLSLIVKDDGIGFDRATATGYGLANSIFARAADHAITVDLRTAPREGTAIVLRVPIAPSDAAVVLGSGDPLVWRASAATVGAVIVAVVAGLGRIWTRILNTDSRRGRQSALPRQRRSVARVTYRQADAQPSHARWREAGLDAAIRLLADIADGHLDPRSASVRDACRREEMYLRQLARISPELLNLGRAVVAALSETRTRDVSLSVNLGALDTPNPAVAIEIGRAILMAVRNSPRRSSLVVTVFPVRDGMQLTVIGPRPSTDPLSGFTQSPHVVDCSRRRLSGTATLAQIIFRSTSERLDDSVR</sequence>
<dbReference type="InterPro" id="IPR036890">
    <property type="entry name" value="HATPase_C_sf"/>
</dbReference>
<dbReference type="CDD" id="cd16917">
    <property type="entry name" value="HATPase_UhpB-NarQ-NarX-like"/>
    <property type="match status" value="1"/>
</dbReference>
<dbReference type="InterPro" id="IPR050482">
    <property type="entry name" value="Sensor_HK_TwoCompSys"/>
</dbReference>
<evidence type="ECO:0000313" key="5">
    <source>
        <dbReference type="EMBL" id="SDZ57035.1"/>
    </source>
</evidence>
<feature type="domain" description="Histidine kinase/HSP90-like ATPase" evidence="4">
    <location>
        <begin position="129"/>
        <end position="221"/>
    </location>
</feature>
<accession>A0A1H3U5A4</accession>
<evidence type="ECO:0000313" key="6">
    <source>
        <dbReference type="Proteomes" id="UP000198891"/>
    </source>
</evidence>
<dbReference type="InterPro" id="IPR003594">
    <property type="entry name" value="HATPase_dom"/>
</dbReference>
<dbReference type="SMART" id="SM00387">
    <property type="entry name" value="HATPase_c"/>
    <property type="match status" value="1"/>
</dbReference>
<keyword evidence="1" id="KW-0808">Transferase</keyword>
<organism evidence="5 6">
    <name type="scientific">Herbiconiux ginsengi</name>
    <dbReference type="NCBI Taxonomy" id="381665"/>
    <lineage>
        <taxon>Bacteria</taxon>
        <taxon>Bacillati</taxon>
        <taxon>Actinomycetota</taxon>
        <taxon>Actinomycetes</taxon>
        <taxon>Micrococcales</taxon>
        <taxon>Microbacteriaceae</taxon>
        <taxon>Herbiconiux</taxon>
    </lineage>
</organism>
<dbReference type="GO" id="GO:0016301">
    <property type="term" value="F:kinase activity"/>
    <property type="evidence" value="ECO:0007669"/>
    <property type="project" value="UniProtKB-KW"/>
</dbReference>
<evidence type="ECO:0000256" key="2">
    <source>
        <dbReference type="ARBA" id="ARBA00022777"/>
    </source>
</evidence>
<dbReference type="GO" id="GO:0000160">
    <property type="term" value="P:phosphorelay signal transduction system"/>
    <property type="evidence" value="ECO:0007669"/>
    <property type="project" value="UniProtKB-KW"/>
</dbReference>
<gene>
    <name evidence="5" type="ORF">SAMN05216554_0090</name>
</gene>
<dbReference type="PANTHER" id="PTHR24421:SF61">
    <property type="entry name" value="OXYGEN SENSOR HISTIDINE KINASE NREB"/>
    <property type="match status" value="1"/>
</dbReference>
<proteinExistence type="predicted"/>
<name>A0A1H3U5A4_9MICO</name>
<keyword evidence="3" id="KW-0902">Two-component regulatory system</keyword>
<keyword evidence="2 5" id="KW-0418">Kinase</keyword>
<evidence type="ECO:0000256" key="1">
    <source>
        <dbReference type="ARBA" id="ARBA00022679"/>
    </source>
</evidence>
<dbReference type="OrthoDB" id="5035586at2"/>
<reference evidence="5 6" key="1">
    <citation type="submission" date="2016-10" db="EMBL/GenBank/DDBJ databases">
        <authorList>
            <person name="de Groot N.N."/>
        </authorList>
    </citation>
    <scope>NUCLEOTIDE SEQUENCE [LARGE SCALE GENOMIC DNA]</scope>
    <source>
        <strain evidence="5 6">CGMCC 4.3491</strain>
    </source>
</reference>
<dbReference type="Gene3D" id="3.30.565.10">
    <property type="entry name" value="Histidine kinase-like ATPase, C-terminal domain"/>
    <property type="match status" value="1"/>
</dbReference>
<keyword evidence="6" id="KW-1185">Reference proteome</keyword>
<dbReference type="STRING" id="381665.SAMN05216554_0090"/>
<dbReference type="PANTHER" id="PTHR24421">
    <property type="entry name" value="NITRATE/NITRITE SENSOR PROTEIN NARX-RELATED"/>
    <property type="match status" value="1"/>
</dbReference>